<dbReference type="Pfam" id="PF06470">
    <property type="entry name" value="SMC_hinge"/>
    <property type="match status" value="1"/>
</dbReference>
<dbReference type="OrthoDB" id="10036779at2759"/>
<dbReference type="InterPro" id="IPR036890">
    <property type="entry name" value="HATPase_C_sf"/>
</dbReference>
<dbReference type="InterPro" id="IPR058617">
    <property type="entry name" value="Ig_SMCHD1_7th"/>
</dbReference>
<dbReference type="GO" id="GO:0005524">
    <property type="term" value="F:ATP binding"/>
    <property type="evidence" value="ECO:0007669"/>
    <property type="project" value="InterPro"/>
</dbReference>
<organism evidence="6 7">
    <name type="scientific">Pantherophis guttatus</name>
    <name type="common">Corn snake</name>
    <name type="synonym">Elaphe guttata</name>
    <dbReference type="NCBI Taxonomy" id="94885"/>
    <lineage>
        <taxon>Eukaryota</taxon>
        <taxon>Metazoa</taxon>
        <taxon>Chordata</taxon>
        <taxon>Craniata</taxon>
        <taxon>Vertebrata</taxon>
        <taxon>Euteleostomi</taxon>
        <taxon>Lepidosauria</taxon>
        <taxon>Squamata</taxon>
        <taxon>Bifurcata</taxon>
        <taxon>Unidentata</taxon>
        <taxon>Episquamata</taxon>
        <taxon>Toxicofera</taxon>
        <taxon>Serpentes</taxon>
        <taxon>Colubroidea</taxon>
        <taxon>Colubridae</taxon>
        <taxon>Colubrinae</taxon>
        <taxon>Pantherophis</taxon>
    </lineage>
</organism>
<protein>
    <submittedName>
        <fullName evidence="7">Structural maintenance of chromosomes flexible hinge domain-containing protein 1 isoform X1</fullName>
    </submittedName>
</protein>
<dbReference type="RefSeq" id="XP_034285437.1">
    <property type="nucleotide sequence ID" value="XM_034429546.2"/>
</dbReference>
<evidence type="ECO:0000256" key="4">
    <source>
        <dbReference type="SAM" id="MobiDB-lite"/>
    </source>
</evidence>
<dbReference type="Gene3D" id="3.30.565.10">
    <property type="entry name" value="Histidine kinase-like ATPase, C-terminal domain"/>
    <property type="match status" value="1"/>
</dbReference>
<evidence type="ECO:0000313" key="7">
    <source>
        <dbReference type="RefSeq" id="XP_034285437.1"/>
    </source>
</evidence>
<proteinExistence type="predicted"/>
<dbReference type="GO" id="GO:0005694">
    <property type="term" value="C:chromosome"/>
    <property type="evidence" value="ECO:0007669"/>
    <property type="project" value="UniProtKB-SubCell"/>
</dbReference>
<gene>
    <name evidence="7" type="primary">SMCHD1</name>
</gene>
<dbReference type="SUPFAM" id="SSF55874">
    <property type="entry name" value="ATPase domain of HSP90 chaperone/DNA topoisomerase II/histidine kinase"/>
    <property type="match status" value="1"/>
</dbReference>
<dbReference type="Gene3D" id="1.20.1060.20">
    <property type="match status" value="1"/>
</dbReference>
<dbReference type="Gene3D" id="3.30.70.1620">
    <property type="match status" value="1"/>
</dbReference>
<feature type="coiled-coil region" evidence="3">
    <location>
        <begin position="1636"/>
        <end position="1667"/>
    </location>
</feature>
<reference evidence="7" key="1">
    <citation type="submission" date="2025-08" db="UniProtKB">
        <authorList>
            <consortium name="RefSeq"/>
        </authorList>
    </citation>
    <scope>IDENTIFICATION</scope>
    <source>
        <tissue evidence="7">Blood</tissue>
    </source>
</reference>
<dbReference type="GO" id="GO:0051276">
    <property type="term" value="P:chromosome organization"/>
    <property type="evidence" value="ECO:0007669"/>
    <property type="project" value="InterPro"/>
</dbReference>
<dbReference type="InterPro" id="IPR058613">
    <property type="entry name" value="Ig_SMCHD1_4th"/>
</dbReference>
<dbReference type="InterPro" id="IPR055109">
    <property type="entry name" value="SMCHD1_S5"/>
</dbReference>
<feature type="domain" description="SMC hinge" evidence="5">
    <location>
        <begin position="1709"/>
        <end position="1836"/>
    </location>
</feature>
<dbReference type="InterPro" id="IPR010935">
    <property type="entry name" value="SMC_hinge"/>
</dbReference>
<dbReference type="Pfam" id="PF26197">
    <property type="entry name" value="Ig_SMCHD1_5th"/>
    <property type="match status" value="1"/>
</dbReference>
<dbReference type="InterPro" id="IPR058614">
    <property type="entry name" value="Ig_SMCHD1_5th"/>
</dbReference>
<evidence type="ECO:0000256" key="3">
    <source>
        <dbReference type="SAM" id="Coils"/>
    </source>
</evidence>
<dbReference type="SUPFAM" id="SSF75553">
    <property type="entry name" value="Smc hinge domain"/>
    <property type="match status" value="1"/>
</dbReference>
<dbReference type="CTD" id="23347"/>
<dbReference type="GO" id="GO:0006302">
    <property type="term" value="P:double-strand break repair"/>
    <property type="evidence" value="ECO:0007669"/>
    <property type="project" value="InterPro"/>
</dbReference>
<dbReference type="Pfam" id="PF26194">
    <property type="entry name" value="Ig_SMCHD1_1st"/>
    <property type="match status" value="1"/>
</dbReference>
<dbReference type="Pfam" id="PF26199">
    <property type="entry name" value="Ig_SMCHD1_8th"/>
    <property type="match status" value="1"/>
</dbReference>
<dbReference type="SMART" id="SM00968">
    <property type="entry name" value="SMC_hinge"/>
    <property type="match status" value="1"/>
</dbReference>
<evidence type="ECO:0000313" key="6">
    <source>
        <dbReference type="Proteomes" id="UP001652622"/>
    </source>
</evidence>
<dbReference type="InterPro" id="IPR058611">
    <property type="entry name" value="Ig_SMCHD1_1st"/>
</dbReference>
<feature type="compositionally biased region" description="Basic and acidic residues" evidence="4">
    <location>
        <begin position="1976"/>
        <end position="1988"/>
    </location>
</feature>
<keyword evidence="3" id="KW-0175">Coiled coil</keyword>
<evidence type="ECO:0000259" key="5">
    <source>
        <dbReference type="SMART" id="SM00968"/>
    </source>
</evidence>
<feature type="coiled-coil region" evidence="3">
    <location>
        <begin position="1920"/>
        <end position="1947"/>
    </location>
</feature>
<sequence length="2014" mass="229332">MAEAQGNPDGTILTLFVYDRRRDQSDDAETVLRCPKENYRRFLNDVRWELDISPTETFVITTTDRKQITSENFDQIVKDKMTLYLLQRVDQLLTSSTKERIEFLPHYNTLLKSGTYEYYASKGQNPLPFALAELIDNSLSATSQNSGVRCIQLKLLFDNSQGKPAIAVIDNGRGMTSKQLNNWAVYRMSKFIQEDVQSDHSGYVRPQTVEPKPLSLNSDISYFGVGGKQAVFFVGQSVRMISKPANSQDVHELVLSKKDFEEKEKNKEPIYCNYIRNRKPSDSSHIVNFDERFLHKLILEEKDRDSFTAVVITGIQPDHLKYLKNNFDYCIRQLKHIYHYYIHGPKGNITNLPMEEKVFNNMVIEISLFERGKTPQIVNLREIQDDMQTLYINTAADSFEFKAFVGVDGIVEGIIRYHPFLYDKETHPIFSSGLKENDGDDDNDNNEDEEEECYIREKTARREKAIFECFWNGRLIPYTTIADFEWCTLPKKRGNVPIECYNRISGVLFSNDKFEVTTNKLTFMELESKLKDKNTLFKRIINGQEQRMKTGEFASWLKNCHEKHDKQIKFTKFKEKVIRTDQASKGKLTPWATYEEIEWDGKIYKAGQLVRSIKRGPVLHGRIEHFYLYGDHDGDVYATGGDVQIALEPQALYNEIKIIPIGKLDCSVSEAVVEKYIEEEMAQFPDSLSVTWPNGDELLSDDIKCAGFTLGDLQVEILNKKGEPIQKLPGPSRGGSKIKGSKLLVQFKIVLHCSGKNKELVSLISQHGGNWPYWFKKMENIFDLGTYTLKLQVLNESNEDTYAGIRLPSKTFKFHVKEGAPQKFTIGILDPPFRIGHPFSIPLNVQDEFGHTTQLTENITPKLEASGLRLQYEEIKRRPNCVISGIIAKGLVNNYQGKNFNLKLTLPGLMEESQVLKIKLLPGLPRQLSVKPDEDILTVENGTAFSFHVEVLDEEGNRTPQPKLLVQCKFLEVPGLPVYVVDYSSPDKNILTGPVLHIQNVKEVQRLEARIEIPSCKNVPPVNKIIQLLPSTRVARLQINFTEGEKVIQIKDEDVINHVAGDVLKNLTLQIYDEGDRKIKITPALAQKVKVSWTPKLNSKQLIKGLLPNVKVPTSVKDECCCLLTFSDEHVSLASSFVVRPVADEPKHIKSEIKGSNIIKMGEKLQGEMEIMITDQHGNRIQSLTSSCMTALKISGNGLDKSDLKTIWQQSTQTISIKGIKFEPGPPEVKELHVAWHDLSHYRKLSLIAGPPAQLGLLDWIEPEKAISVINGKQLPKALTIQLCDQWNNPSAEPNVKITLLKHNNIQIFPSNMLYKTDETGRASVGVLTIHAPKGEYTLQFKTLYIRNVLTSPEIKINVLPDPEKPVCLNIIYDENAIFTAGNTFPDFTVSVISEDGNNIKNINPGRISMKIKEIGNDENIATFECSEGNIDEDFFCFRNKTVPEKASKYSIQFMFTIDRISVLNSREFIIDVVPNKPALLKPKTLPDTTAVSNVQEVDRRTLVKNLTLIVTDEYKNCTGSDLDGKIVAKIESSTEEDIDIPLFQGNKNTVEFPFHKGIAEIEDLVLAENSPGRNKTQYTLVFEPIIPLKHYLQPYYLSFMFCNDYEIQKEMADFMKQRDSFSQSIKTYRDWFDAKDQLIAEIKGQVEEAKKKELQLKNELKKHQIDIPQANGLQHIDSLIKVKQTEQENILKQPRRICTLANYPKSNQDILGKISHLAQVEDDKVAKVISWHLGGDMDCILTLTTAAARRIFHETEGTQQVWPLDSIYKKNLPDWNRSLPHLQNERNYFNPIGNPVFARNLLIFPEHKENCQIVFETLLGNTIIIDNLEAANHYRKEVVKTTYCPTILTRQGDRIRNNGKFGGRQNKAPPIENLRGMVFGAPLPPDYNIISVQIDCLQRYRAAFLQVNKVDTDLNEELQSFDSSEMQNKKEELAELEQQLELVNLKLGMTSSSQCNKLPPLSEVLDLSVAPSDSKIGRELKRPHSSEEWDSSSPMKKRTGNGNYLFPKKEDIN</sequence>
<name>A0A6P9CQH6_PANGU</name>
<evidence type="ECO:0000256" key="2">
    <source>
        <dbReference type="ARBA" id="ARBA00022454"/>
    </source>
</evidence>
<dbReference type="Proteomes" id="UP001652622">
    <property type="component" value="Unplaced"/>
</dbReference>
<evidence type="ECO:0000256" key="1">
    <source>
        <dbReference type="ARBA" id="ARBA00004286"/>
    </source>
</evidence>
<dbReference type="Pfam" id="PF13589">
    <property type="entry name" value="HATPase_c_3"/>
    <property type="match status" value="1"/>
</dbReference>
<dbReference type="OMA" id="PIECFNR"/>
<feature type="region of interest" description="Disordered" evidence="4">
    <location>
        <begin position="1976"/>
        <end position="2014"/>
    </location>
</feature>
<keyword evidence="6" id="KW-1185">Reference proteome</keyword>
<dbReference type="Pfam" id="PF22899">
    <property type="entry name" value="SMCHD1_S5"/>
    <property type="match status" value="1"/>
</dbReference>
<dbReference type="InParanoid" id="A0A6P9CQH6"/>
<dbReference type="Pfam" id="PF26201">
    <property type="entry name" value="Ig_SMCHD1_7th"/>
    <property type="match status" value="1"/>
</dbReference>
<dbReference type="PANTHER" id="PTHR22640">
    <property type="entry name" value="STRUCTURAL MAINTENANCE OF CHROMOSOMES FLEXIBLE HINGE DOMAIN-CONTAINING PROTEIN 1"/>
    <property type="match status" value="1"/>
</dbReference>
<dbReference type="InterPro" id="IPR058616">
    <property type="entry name" value="Ig_SMCHD1_8th"/>
</dbReference>
<dbReference type="InterPro" id="IPR038892">
    <property type="entry name" value="SMCHD1"/>
</dbReference>
<accession>A0A6P9CQH6</accession>
<dbReference type="GeneID" id="117672677"/>
<dbReference type="Pfam" id="PF26196">
    <property type="entry name" value="Ig_SMCHD1_4th"/>
    <property type="match status" value="1"/>
</dbReference>
<dbReference type="Pfam" id="PF26198">
    <property type="entry name" value="Ig_SMCHD1_6th"/>
    <property type="match status" value="1"/>
</dbReference>
<dbReference type="KEGG" id="pgut:117672677"/>
<dbReference type="Pfam" id="PF26195">
    <property type="entry name" value="Ig_SMCHD1_2nd"/>
    <property type="match status" value="1"/>
</dbReference>
<comment type="subcellular location">
    <subcellularLocation>
        <location evidence="1">Chromosome</location>
    </subcellularLocation>
</comment>
<dbReference type="InterPro" id="IPR058612">
    <property type="entry name" value="Ig_SMCHD1_2nd"/>
</dbReference>
<keyword evidence="2" id="KW-0158">Chromosome</keyword>
<dbReference type="InterPro" id="IPR036277">
    <property type="entry name" value="SMC_hinge_sf"/>
</dbReference>
<dbReference type="PANTHER" id="PTHR22640:SF2">
    <property type="entry name" value="STRUCTURAL MAINTENANCE OF CHROMOSOMES FLEXIBLE HINGE DOMAIN-CONTAINING PROTEIN 1"/>
    <property type="match status" value="1"/>
</dbReference>
<dbReference type="InterPro" id="IPR058615">
    <property type="entry name" value="Ig_SMCHD1_6th"/>
</dbReference>